<feature type="transmembrane region" description="Helical" evidence="8">
    <location>
        <begin position="12"/>
        <end position="33"/>
    </location>
</feature>
<dbReference type="GO" id="GO:0022857">
    <property type="term" value="F:transmembrane transporter activity"/>
    <property type="evidence" value="ECO:0007669"/>
    <property type="project" value="InterPro"/>
</dbReference>
<dbReference type="PANTHER" id="PTHR30472:SF37">
    <property type="entry name" value="FE(3+) DICITRATE TRANSPORT SYSTEM PERMEASE PROTEIN FECD-RELATED"/>
    <property type="match status" value="1"/>
</dbReference>
<evidence type="ECO:0000256" key="2">
    <source>
        <dbReference type="ARBA" id="ARBA00007935"/>
    </source>
</evidence>
<dbReference type="InterPro" id="IPR000522">
    <property type="entry name" value="ABC_transptr_permease_BtuC"/>
</dbReference>
<accession>A0A399EUK9</accession>
<dbReference type="GO" id="GO:0033214">
    <property type="term" value="P:siderophore-iron import into cell"/>
    <property type="evidence" value="ECO:0007669"/>
    <property type="project" value="TreeGrafter"/>
</dbReference>
<evidence type="ECO:0000256" key="1">
    <source>
        <dbReference type="ARBA" id="ARBA00004651"/>
    </source>
</evidence>
<feature type="transmembrane region" description="Helical" evidence="8">
    <location>
        <begin position="306"/>
        <end position="326"/>
    </location>
</feature>
<keyword evidence="10" id="KW-1185">Reference proteome</keyword>
<feature type="transmembrane region" description="Helical" evidence="8">
    <location>
        <begin position="93"/>
        <end position="112"/>
    </location>
</feature>
<comment type="similarity">
    <text evidence="2">Belongs to the binding-protein-dependent transport system permease family. FecCD subfamily.</text>
</comment>
<evidence type="ECO:0000256" key="8">
    <source>
        <dbReference type="SAM" id="Phobius"/>
    </source>
</evidence>
<comment type="caution">
    <text evidence="9">The sequence shown here is derived from an EMBL/GenBank/DDBJ whole genome shotgun (WGS) entry which is preliminary data.</text>
</comment>
<sequence length="334" mass="34578">MTLAKPRQRPAILPLLTLLLAVLCVAALGVGAIRLSPLEVLQVLTGLADATHTRILYELRLPRICVGALCGAMFAASGAILQGVVRNPLASPDVVGVGAGAGLAVVVTLILFPAAPLWALPAGAFAGAGVGFALVYLLARRAGEVAPVRIALIGIAVAAALTSFQQLILIRAPDDIGRALSFLVGTVYGADWERLLRILPWAALLLPSSWLLWRRFDVLALGDQLARGLGMRLEFARLVALALAVGLAGVAVTGAGVLGFVGLIAPHMARLLAGPSFARLLPASMLLGAMLVVGADALGRGLVPPIEVPAGIVTTLIGAPYFLWLLRRTGGIRR</sequence>
<evidence type="ECO:0000256" key="4">
    <source>
        <dbReference type="ARBA" id="ARBA00022475"/>
    </source>
</evidence>
<evidence type="ECO:0000256" key="5">
    <source>
        <dbReference type="ARBA" id="ARBA00022692"/>
    </source>
</evidence>
<keyword evidence="7 8" id="KW-0472">Membrane</keyword>
<proteinExistence type="inferred from homology"/>
<dbReference type="EMBL" id="QWLA01000026">
    <property type="protein sequence ID" value="RIH86779.1"/>
    <property type="molecule type" value="Genomic_DNA"/>
</dbReference>
<feature type="transmembrane region" description="Helical" evidence="8">
    <location>
        <begin position="61"/>
        <end position="81"/>
    </location>
</feature>
<dbReference type="AlphaFoldDB" id="A0A399EUK9"/>
<evidence type="ECO:0000313" key="9">
    <source>
        <dbReference type="EMBL" id="RIH86779.1"/>
    </source>
</evidence>
<dbReference type="RefSeq" id="WP_119277241.1">
    <property type="nucleotide sequence ID" value="NZ_QWLA01000026.1"/>
</dbReference>
<dbReference type="Gene3D" id="1.10.3470.10">
    <property type="entry name" value="ABC transporter involved in vitamin B12 uptake, BtuC"/>
    <property type="match status" value="1"/>
</dbReference>
<dbReference type="GO" id="GO:0005886">
    <property type="term" value="C:plasma membrane"/>
    <property type="evidence" value="ECO:0007669"/>
    <property type="project" value="UniProtKB-SubCell"/>
</dbReference>
<dbReference type="InterPro" id="IPR037294">
    <property type="entry name" value="ABC_BtuC-like"/>
</dbReference>
<keyword evidence="6 8" id="KW-1133">Transmembrane helix</keyword>
<feature type="transmembrane region" description="Helical" evidence="8">
    <location>
        <begin position="277"/>
        <end position="294"/>
    </location>
</feature>
<dbReference type="Pfam" id="PF01032">
    <property type="entry name" value="FecCD"/>
    <property type="match status" value="1"/>
</dbReference>
<dbReference type="PANTHER" id="PTHR30472">
    <property type="entry name" value="FERRIC ENTEROBACTIN TRANSPORT SYSTEM PERMEASE PROTEIN"/>
    <property type="match status" value="1"/>
</dbReference>
<keyword evidence="5 8" id="KW-0812">Transmembrane</keyword>
<evidence type="ECO:0000256" key="6">
    <source>
        <dbReference type="ARBA" id="ARBA00022989"/>
    </source>
</evidence>
<dbReference type="SUPFAM" id="SSF81345">
    <property type="entry name" value="ABC transporter involved in vitamin B12 uptake, BtuC"/>
    <property type="match status" value="1"/>
</dbReference>
<evidence type="ECO:0000256" key="3">
    <source>
        <dbReference type="ARBA" id="ARBA00022448"/>
    </source>
</evidence>
<feature type="transmembrane region" description="Helical" evidence="8">
    <location>
        <begin position="118"/>
        <end position="138"/>
    </location>
</feature>
<organism evidence="9 10">
    <name type="scientific">Calidithermus roseus</name>
    <dbReference type="NCBI Taxonomy" id="1644118"/>
    <lineage>
        <taxon>Bacteria</taxon>
        <taxon>Thermotogati</taxon>
        <taxon>Deinococcota</taxon>
        <taxon>Deinococci</taxon>
        <taxon>Thermales</taxon>
        <taxon>Thermaceae</taxon>
        <taxon>Calidithermus</taxon>
    </lineage>
</organism>
<evidence type="ECO:0000313" key="10">
    <source>
        <dbReference type="Proteomes" id="UP000265341"/>
    </source>
</evidence>
<comment type="subcellular location">
    <subcellularLocation>
        <location evidence="1">Cell membrane</location>
        <topology evidence="1">Multi-pass membrane protein</topology>
    </subcellularLocation>
</comment>
<keyword evidence="3" id="KW-0813">Transport</keyword>
<evidence type="ECO:0000256" key="7">
    <source>
        <dbReference type="ARBA" id="ARBA00023136"/>
    </source>
</evidence>
<dbReference type="FunFam" id="1.10.3470.10:FF:000001">
    <property type="entry name" value="Vitamin B12 ABC transporter permease BtuC"/>
    <property type="match status" value="1"/>
</dbReference>
<feature type="transmembrane region" description="Helical" evidence="8">
    <location>
        <begin position="236"/>
        <end position="265"/>
    </location>
</feature>
<reference evidence="9 10" key="1">
    <citation type="submission" date="2018-08" db="EMBL/GenBank/DDBJ databases">
        <title>Meiothermus roseus NBRC 110900 genome sequencing project.</title>
        <authorList>
            <person name="Da Costa M.S."/>
            <person name="Albuquerque L."/>
            <person name="Raposo P."/>
            <person name="Froufe H.J.C."/>
            <person name="Barroso C.S."/>
            <person name="Egas C."/>
        </authorList>
    </citation>
    <scope>NUCLEOTIDE SEQUENCE [LARGE SCALE GENOMIC DNA]</scope>
    <source>
        <strain evidence="9 10">NBRC 110900</strain>
    </source>
</reference>
<dbReference type="OrthoDB" id="9811721at2"/>
<protein>
    <submittedName>
        <fullName evidence="9">Putative siderophore transport system permease protein YfhA</fullName>
    </submittedName>
</protein>
<keyword evidence="4" id="KW-1003">Cell membrane</keyword>
<gene>
    <name evidence="9" type="primary">yfhA</name>
    <name evidence="9" type="ORF">Mrose_01626</name>
</gene>
<name>A0A399EUK9_9DEIN</name>
<dbReference type="CDD" id="cd06550">
    <property type="entry name" value="TM_ABC_iron-siderophores_like"/>
    <property type="match status" value="1"/>
</dbReference>
<feature type="transmembrane region" description="Helical" evidence="8">
    <location>
        <begin position="150"/>
        <end position="170"/>
    </location>
</feature>
<dbReference type="Proteomes" id="UP000265341">
    <property type="component" value="Unassembled WGS sequence"/>
</dbReference>